<keyword evidence="3" id="KW-1185">Reference proteome</keyword>
<dbReference type="EMBL" id="WTPW01000164">
    <property type="protein sequence ID" value="KAF0540327.1"/>
    <property type="molecule type" value="Genomic_DNA"/>
</dbReference>
<keyword evidence="1" id="KW-0472">Membrane</keyword>
<feature type="transmembrane region" description="Helical" evidence="1">
    <location>
        <begin position="93"/>
        <end position="113"/>
    </location>
</feature>
<evidence type="ECO:0000313" key="3">
    <source>
        <dbReference type="Proteomes" id="UP000439903"/>
    </source>
</evidence>
<dbReference type="AlphaFoldDB" id="A0A8H4AWS1"/>
<evidence type="ECO:0000313" key="2">
    <source>
        <dbReference type="EMBL" id="KAF0540327.1"/>
    </source>
</evidence>
<sequence>MTSFRYSIRKKCKGSGCSVSFSHSLLNKRQLDPTTTIIDTADIPLTTDTIPIITRVKDSSQPTSTITITTPTTAALISHSNPFLDSIDKLEPFIYAFFMIIIIILFALFVRFYRNKNKSVNSENDVDIIPREVRKSLSPKRSPEKISFEKSFKITINKVMLRSVDKALIRSTSGEDLLLGPPLTTTPPTPTTPTTVFEVERPPLTRTPTTVSSFTEIFESDN</sequence>
<gene>
    <name evidence="2" type="ORF">F8M41_006413</name>
</gene>
<accession>A0A8H4AWS1</accession>
<reference evidence="2 3" key="1">
    <citation type="journal article" date="2019" name="Environ. Microbiol.">
        <title>At the nexus of three kingdoms: the genome of the mycorrhizal fungus Gigaspora margarita provides insights into plant, endobacterial and fungal interactions.</title>
        <authorList>
            <person name="Venice F."/>
            <person name="Ghignone S."/>
            <person name="Salvioli di Fossalunga A."/>
            <person name="Amselem J."/>
            <person name="Novero M."/>
            <person name="Xianan X."/>
            <person name="Sedzielewska Toro K."/>
            <person name="Morin E."/>
            <person name="Lipzen A."/>
            <person name="Grigoriev I.V."/>
            <person name="Henrissat B."/>
            <person name="Martin F.M."/>
            <person name="Bonfante P."/>
        </authorList>
    </citation>
    <scope>NUCLEOTIDE SEQUENCE [LARGE SCALE GENOMIC DNA]</scope>
    <source>
        <strain evidence="2 3">BEG34</strain>
    </source>
</reference>
<keyword evidence="1" id="KW-1133">Transmembrane helix</keyword>
<protein>
    <submittedName>
        <fullName evidence="2">Uncharacterized protein</fullName>
    </submittedName>
</protein>
<name>A0A8H4AWS1_GIGMA</name>
<organism evidence="2 3">
    <name type="scientific">Gigaspora margarita</name>
    <dbReference type="NCBI Taxonomy" id="4874"/>
    <lineage>
        <taxon>Eukaryota</taxon>
        <taxon>Fungi</taxon>
        <taxon>Fungi incertae sedis</taxon>
        <taxon>Mucoromycota</taxon>
        <taxon>Glomeromycotina</taxon>
        <taxon>Glomeromycetes</taxon>
        <taxon>Diversisporales</taxon>
        <taxon>Gigasporaceae</taxon>
        <taxon>Gigaspora</taxon>
    </lineage>
</organism>
<keyword evidence="1" id="KW-0812">Transmembrane</keyword>
<dbReference type="Proteomes" id="UP000439903">
    <property type="component" value="Unassembled WGS sequence"/>
</dbReference>
<dbReference type="OrthoDB" id="2433263at2759"/>
<evidence type="ECO:0000256" key="1">
    <source>
        <dbReference type="SAM" id="Phobius"/>
    </source>
</evidence>
<proteinExistence type="predicted"/>
<comment type="caution">
    <text evidence="2">The sequence shown here is derived from an EMBL/GenBank/DDBJ whole genome shotgun (WGS) entry which is preliminary data.</text>
</comment>